<dbReference type="GO" id="GO:0006308">
    <property type="term" value="P:DNA catabolic process"/>
    <property type="evidence" value="ECO:0007669"/>
    <property type="project" value="InterPro"/>
</dbReference>
<dbReference type="GO" id="GO:0004536">
    <property type="term" value="F:DNA nuclease activity"/>
    <property type="evidence" value="ECO:0007669"/>
    <property type="project" value="InterPro"/>
</dbReference>
<dbReference type="InterPro" id="IPR036691">
    <property type="entry name" value="Endo/exonu/phosph_ase_sf"/>
</dbReference>
<keyword evidence="1" id="KW-0540">Nuclease</keyword>
<evidence type="ECO:0000313" key="3">
    <source>
        <dbReference type="EMBL" id="CAD9609524.1"/>
    </source>
</evidence>
<name>A0A7S2LL35_9DINO</name>
<dbReference type="InterPro" id="IPR016202">
    <property type="entry name" value="DNase_I"/>
</dbReference>
<dbReference type="PANTHER" id="PTHR11371:SF31">
    <property type="entry name" value="EXTRACELLULAR NUCLEASE"/>
    <property type="match status" value="1"/>
</dbReference>
<keyword evidence="2" id="KW-0378">Hydrolase</keyword>
<organism evidence="3">
    <name type="scientific">Zooxanthella nutricula</name>
    <dbReference type="NCBI Taxonomy" id="1333877"/>
    <lineage>
        <taxon>Eukaryota</taxon>
        <taxon>Sar</taxon>
        <taxon>Alveolata</taxon>
        <taxon>Dinophyceae</taxon>
        <taxon>Peridiniales</taxon>
        <taxon>Peridiniales incertae sedis</taxon>
        <taxon>Zooxanthella</taxon>
    </lineage>
</organism>
<dbReference type="AlphaFoldDB" id="A0A7S2LL35"/>
<reference evidence="3" key="1">
    <citation type="submission" date="2021-01" db="EMBL/GenBank/DDBJ databases">
        <authorList>
            <person name="Corre E."/>
            <person name="Pelletier E."/>
            <person name="Niang G."/>
            <person name="Scheremetjew M."/>
            <person name="Finn R."/>
            <person name="Kale V."/>
            <person name="Holt S."/>
            <person name="Cochrane G."/>
            <person name="Meng A."/>
            <person name="Brown T."/>
            <person name="Cohen L."/>
        </authorList>
    </citation>
    <scope>NUCLEOTIDE SEQUENCE</scope>
    <source>
        <strain evidence="3">RCC3387</strain>
    </source>
</reference>
<protein>
    <recommendedName>
        <fullName evidence="4">Endonuclease/exonuclease/phosphatase domain-containing protein</fullName>
    </recommendedName>
</protein>
<evidence type="ECO:0000256" key="1">
    <source>
        <dbReference type="ARBA" id="ARBA00022722"/>
    </source>
</evidence>
<dbReference type="SMART" id="SM00476">
    <property type="entry name" value="DNaseIc"/>
    <property type="match status" value="1"/>
</dbReference>
<gene>
    <name evidence="3" type="ORF">BRAN1462_LOCUS40741</name>
</gene>
<dbReference type="EMBL" id="HBGW01063868">
    <property type="protein sequence ID" value="CAD9609524.1"/>
    <property type="molecule type" value="Transcribed_RNA"/>
</dbReference>
<sequence>MSQKPRRPFVCGNNTMSAICAARPDADKYVVTASPRIGDEQYVFMSRKGAVEVDHAGAVYPDGAGIHARPPYAARFRIRSSFWRRWRLTVGTVHTSPKAAKKEIANLPKVLAWMDATFGGGSRLIAGDYNADGSYFSESSWANSNLGAAFKGYSLLTDNELDTTVAGSSNTYDRIIADSALARSAGDSQVFRLDSIDLSAVRVEGCRMGYVNKRLCSKSFARMKWEDYTDKAKRELAAEISDHNPVGVCLRG</sequence>
<evidence type="ECO:0008006" key="4">
    <source>
        <dbReference type="Google" id="ProtNLM"/>
    </source>
</evidence>
<proteinExistence type="predicted"/>
<dbReference type="GO" id="GO:0016787">
    <property type="term" value="F:hydrolase activity"/>
    <property type="evidence" value="ECO:0007669"/>
    <property type="project" value="UniProtKB-KW"/>
</dbReference>
<dbReference type="SUPFAM" id="SSF56219">
    <property type="entry name" value="DNase I-like"/>
    <property type="match status" value="1"/>
</dbReference>
<accession>A0A7S2LL35</accession>
<evidence type="ECO:0000256" key="2">
    <source>
        <dbReference type="ARBA" id="ARBA00022801"/>
    </source>
</evidence>
<dbReference type="Gene3D" id="3.60.10.10">
    <property type="entry name" value="Endonuclease/exonuclease/phosphatase"/>
    <property type="match status" value="1"/>
</dbReference>
<dbReference type="PANTHER" id="PTHR11371">
    <property type="entry name" value="DEOXYRIBONUCLEASE"/>
    <property type="match status" value="1"/>
</dbReference>